<organism evidence="2">
    <name type="scientific">Oryza meridionalis</name>
    <dbReference type="NCBI Taxonomy" id="40149"/>
    <lineage>
        <taxon>Eukaryota</taxon>
        <taxon>Viridiplantae</taxon>
        <taxon>Streptophyta</taxon>
        <taxon>Embryophyta</taxon>
        <taxon>Tracheophyta</taxon>
        <taxon>Spermatophyta</taxon>
        <taxon>Magnoliopsida</taxon>
        <taxon>Liliopsida</taxon>
        <taxon>Poales</taxon>
        <taxon>Poaceae</taxon>
        <taxon>BOP clade</taxon>
        <taxon>Oryzoideae</taxon>
        <taxon>Oryzeae</taxon>
        <taxon>Oryzinae</taxon>
        <taxon>Oryza</taxon>
    </lineage>
</organism>
<keyword evidence="3" id="KW-1185">Reference proteome</keyword>
<dbReference type="AlphaFoldDB" id="A0A0E0DLA2"/>
<name>A0A0E0DLA2_9ORYZ</name>
<dbReference type="Proteomes" id="UP000008021">
    <property type="component" value="Chromosome 5"/>
</dbReference>
<feature type="compositionally biased region" description="Basic residues" evidence="1">
    <location>
        <begin position="1"/>
        <end position="10"/>
    </location>
</feature>
<proteinExistence type="predicted"/>
<accession>A0A0E0DLA2</accession>
<evidence type="ECO:0000313" key="3">
    <source>
        <dbReference type="Proteomes" id="UP000008021"/>
    </source>
</evidence>
<dbReference type="HOGENOM" id="CLU_2007588_0_0_1"/>
<dbReference type="Gramene" id="OMERI05G01590.1">
    <property type="protein sequence ID" value="OMERI05G01590.1"/>
    <property type="gene ID" value="OMERI05G01590"/>
</dbReference>
<evidence type="ECO:0000313" key="2">
    <source>
        <dbReference type="EnsemblPlants" id="OMERI05G01590.1"/>
    </source>
</evidence>
<dbReference type="EnsemblPlants" id="OMERI05G01590.1">
    <property type="protein sequence ID" value="OMERI05G01590.1"/>
    <property type="gene ID" value="OMERI05G01590"/>
</dbReference>
<reference evidence="2" key="1">
    <citation type="submission" date="2015-04" db="UniProtKB">
        <authorList>
            <consortium name="EnsemblPlants"/>
        </authorList>
    </citation>
    <scope>IDENTIFICATION</scope>
</reference>
<sequence>MEAMQQRRRGSNADAIGPSQGRLPCVVACPRAAPGVEEEDGGVGGRRSELKKKMEVGFLGGRQPELNKKKTEVGFLRSRRLELKKMEVGLLTGLVPTSLLNLGKLNKVTLLENLLQGLVSSFLS</sequence>
<feature type="region of interest" description="Disordered" evidence="1">
    <location>
        <begin position="1"/>
        <end position="20"/>
    </location>
</feature>
<reference evidence="2" key="2">
    <citation type="submission" date="2018-05" db="EMBL/GenBank/DDBJ databases">
        <title>OmerRS3 (Oryza meridionalis Reference Sequence Version 3).</title>
        <authorList>
            <person name="Zhang J."/>
            <person name="Kudrna D."/>
            <person name="Lee S."/>
            <person name="Talag J."/>
            <person name="Welchert J."/>
            <person name="Wing R.A."/>
        </authorList>
    </citation>
    <scope>NUCLEOTIDE SEQUENCE [LARGE SCALE GENOMIC DNA]</scope>
    <source>
        <strain evidence="2">cv. OR44</strain>
    </source>
</reference>
<protein>
    <submittedName>
        <fullName evidence="2">Uncharacterized protein</fullName>
    </submittedName>
</protein>
<evidence type="ECO:0000256" key="1">
    <source>
        <dbReference type="SAM" id="MobiDB-lite"/>
    </source>
</evidence>